<dbReference type="SUPFAM" id="SSF51735">
    <property type="entry name" value="NAD(P)-binding Rossmann-fold domains"/>
    <property type="match status" value="1"/>
</dbReference>
<protein>
    <recommendedName>
        <fullName evidence="4">Polyketide synthase-like phosphopantetheine-binding domain-containing protein</fullName>
    </recommendedName>
</protein>
<dbReference type="Gene3D" id="3.40.50.720">
    <property type="entry name" value="NAD(P)-binding Rossmann-like Domain"/>
    <property type="match status" value="1"/>
</dbReference>
<reference evidence="6" key="2">
    <citation type="submission" date="2015-01" db="EMBL/GenBank/DDBJ databases">
        <title>Evolutionary Origins and Diversification of the Mycorrhizal Mutualists.</title>
        <authorList>
            <consortium name="DOE Joint Genome Institute"/>
            <consortium name="Mycorrhizal Genomics Consortium"/>
            <person name="Kohler A."/>
            <person name="Kuo A."/>
            <person name="Nagy L.G."/>
            <person name="Floudas D."/>
            <person name="Copeland A."/>
            <person name="Barry K.W."/>
            <person name="Cichocki N."/>
            <person name="Veneault-Fourrey C."/>
            <person name="LaButti K."/>
            <person name="Lindquist E.A."/>
            <person name="Lipzen A."/>
            <person name="Lundell T."/>
            <person name="Morin E."/>
            <person name="Murat C."/>
            <person name="Riley R."/>
            <person name="Ohm R."/>
            <person name="Sun H."/>
            <person name="Tunlid A."/>
            <person name="Henrissat B."/>
            <person name="Grigoriev I.V."/>
            <person name="Hibbett D.S."/>
            <person name="Martin F."/>
        </authorList>
    </citation>
    <scope>NUCLEOTIDE SEQUENCE [LARGE SCALE GENOMIC DNA]</scope>
    <source>
        <strain evidence="6">441</strain>
    </source>
</reference>
<keyword evidence="6" id="KW-1185">Reference proteome</keyword>
<accession>A0A0C9Z517</accession>
<dbReference type="Pfam" id="PF07993">
    <property type="entry name" value="NAD_binding_4"/>
    <property type="match status" value="1"/>
</dbReference>
<dbReference type="Pfam" id="PF23562">
    <property type="entry name" value="AMP-binding_C_3"/>
    <property type="match status" value="1"/>
</dbReference>
<keyword evidence="2" id="KW-0597">Phosphoprotein</keyword>
<dbReference type="SMART" id="SM00823">
    <property type="entry name" value="PKS_PP"/>
    <property type="match status" value="1"/>
</dbReference>
<dbReference type="OrthoDB" id="429813at2759"/>
<dbReference type="AlphaFoldDB" id="A0A0C9Z517"/>
<dbReference type="InterPro" id="IPR051414">
    <property type="entry name" value="Adenylate-forming_Reductase"/>
</dbReference>
<evidence type="ECO:0000313" key="5">
    <source>
        <dbReference type="EMBL" id="KIK17512.1"/>
    </source>
</evidence>
<dbReference type="Gene3D" id="1.10.1200.10">
    <property type="entry name" value="ACP-like"/>
    <property type="match status" value="1"/>
</dbReference>
<dbReference type="InterPro" id="IPR042099">
    <property type="entry name" value="ANL_N_sf"/>
</dbReference>
<evidence type="ECO:0000313" key="6">
    <source>
        <dbReference type="Proteomes" id="UP000054018"/>
    </source>
</evidence>
<dbReference type="Gene3D" id="3.40.50.12780">
    <property type="entry name" value="N-terminal domain of ligase-like"/>
    <property type="match status" value="1"/>
</dbReference>
<dbReference type="SUPFAM" id="SSF56801">
    <property type="entry name" value="Acetyl-CoA synthetase-like"/>
    <property type="match status" value="1"/>
</dbReference>
<dbReference type="EMBL" id="KN833826">
    <property type="protein sequence ID" value="KIK17512.1"/>
    <property type="molecule type" value="Genomic_DNA"/>
</dbReference>
<dbReference type="Proteomes" id="UP000054018">
    <property type="component" value="Unassembled WGS sequence"/>
</dbReference>
<dbReference type="PANTHER" id="PTHR43439:SF2">
    <property type="entry name" value="ENZYME, PUTATIVE (JCVI)-RELATED"/>
    <property type="match status" value="1"/>
</dbReference>
<keyword evidence="3" id="KW-0472">Membrane</keyword>
<name>A0A0C9Z517_9AGAM</name>
<evidence type="ECO:0000259" key="4">
    <source>
        <dbReference type="SMART" id="SM00823"/>
    </source>
</evidence>
<dbReference type="InterPro" id="IPR013120">
    <property type="entry name" value="FAR_NAD-bd"/>
</dbReference>
<dbReference type="STRING" id="765257.A0A0C9Z517"/>
<evidence type="ECO:0000256" key="1">
    <source>
        <dbReference type="ARBA" id="ARBA00022450"/>
    </source>
</evidence>
<dbReference type="InterPro" id="IPR036291">
    <property type="entry name" value="NAD(P)-bd_dom_sf"/>
</dbReference>
<organism evidence="5 6">
    <name type="scientific">Pisolithus microcarpus 441</name>
    <dbReference type="NCBI Taxonomy" id="765257"/>
    <lineage>
        <taxon>Eukaryota</taxon>
        <taxon>Fungi</taxon>
        <taxon>Dikarya</taxon>
        <taxon>Basidiomycota</taxon>
        <taxon>Agaricomycotina</taxon>
        <taxon>Agaricomycetes</taxon>
        <taxon>Agaricomycetidae</taxon>
        <taxon>Boletales</taxon>
        <taxon>Sclerodermatineae</taxon>
        <taxon>Pisolithaceae</taxon>
        <taxon>Pisolithus</taxon>
    </lineage>
</organism>
<keyword evidence="3" id="KW-1133">Transmembrane helix</keyword>
<proteinExistence type="predicted"/>
<keyword evidence="3" id="KW-0812">Transmembrane</keyword>
<dbReference type="InterPro" id="IPR020806">
    <property type="entry name" value="PKS_PP-bd"/>
</dbReference>
<evidence type="ECO:0000256" key="3">
    <source>
        <dbReference type="SAM" id="Phobius"/>
    </source>
</evidence>
<dbReference type="HOGENOM" id="CLU_002220_1_0_1"/>
<dbReference type="GO" id="GO:0031177">
    <property type="term" value="F:phosphopantetheine binding"/>
    <property type="evidence" value="ECO:0007669"/>
    <property type="project" value="InterPro"/>
</dbReference>
<dbReference type="InterPro" id="IPR000873">
    <property type="entry name" value="AMP-dep_synth/lig_dom"/>
</dbReference>
<dbReference type="PROSITE" id="PS00455">
    <property type="entry name" value="AMP_BINDING"/>
    <property type="match status" value="1"/>
</dbReference>
<dbReference type="InterPro" id="IPR020845">
    <property type="entry name" value="AMP-binding_CS"/>
</dbReference>
<gene>
    <name evidence="5" type="ORF">PISMIDRAFT_111287</name>
</gene>
<feature type="domain" description="Polyketide synthase-like phosphopantetheine-binding" evidence="4">
    <location>
        <begin position="583"/>
        <end position="664"/>
    </location>
</feature>
<dbReference type="PANTHER" id="PTHR43439">
    <property type="entry name" value="PHENYLACETATE-COENZYME A LIGASE"/>
    <property type="match status" value="1"/>
</dbReference>
<feature type="transmembrane region" description="Helical" evidence="3">
    <location>
        <begin position="79"/>
        <end position="103"/>
    </location>
</feature>
<reference evidence="5 6" key="1">
    <citation type="submission" date="2014-04" db="EMBL/GenBank/DDBJ databases">
        <authorList>
            <consortium name="DOE Joint Genome Institute"/>
            <person name="Kuo A."/>
            <person name="Kohler A."/>
            <person name="Costa M.D."/>
            <person name="Nagy L.G."/>
            <person name="Floudas D."/>
            <person name="Copeland A."/>
            <person name="Barry K.W."/>
            <person name="Cichocki N."/>
            <person name="Veneault-Fourrey C."/>
            <person name="LaButti K."/>
            <person name="Lindquist E.A."/>
            <person name="Lipzen A."/>
            <person name="Lundell T."/>
            <person name="Morin E."/>
            <person name="Murat C."/>
            <person name="Sun H."/>
            <person name="Tunlid A."/>
            <person name="Henrissat B."/>
            <person name="Grigoriev I.V."/>
            <person name="Hibbett D.S."/>
            <person name="Martin F."/>
            <person name="Nordberg H.P."/>
            <person name="Cantor M.N."/>
            <person name="Hua S.X."/>
        </authorList>
    </citation>
    <scope>NUCLEOTIDE SEQUENCE [LARGE SCALE GENOMIC DNA]</scope>
    <source>
        <strain evidence="5 6">441</strain>
    </source>
</reference>
<keyword evidence="1" id="KW-0596">Phosphopantetheine</keyword>
<evidence type="ECO:0000256" key="2">
    <source>
        <dbReference type="ARBA" id="ARBA00022553"/>
    </source>
</evidence>
<dbReference type="InterPro" id="IPR036736">
    <property type="entry name" value="ACP-like_sf"/>
</dbReference>
<sequence>MSSYTEHSTKRIYPPIDGSLFVPEMLEYNALHSPTHPFFVYPDEKTKELHGISNLEFYRASQRVAHAVRPGRQGQDRKVVGIVANVDSILYQALFMGIIYAGLIPLPMSPRNSSAAIVNLLKATKCHHLIATQSSLGGLISEVERGLSPHGDEAYDFQIDEPPTLATIYPYMSEETIDSHFVPYPKGEMNNDDIMFYLHSSGSTGFPKPIPITYLVGKHYCITPTVTEHRALGYDLRVAGGHLPPFHFMGVFMQIFVPIASLQSISMYAPTAYQDPTKPPVVVNAQNALETVITTKAGGLVVVPAFLEEWVSMPESVEQLSRFLYVSYAGGPLSKKTGDTLVNAGVKLGSIYGATEVSAITACIRTPDDQKEWEWVRPGPNTRVRWAPLGDGTFECQVLSSETHQVSVENLPDVKGYATSDVFAKHPTIDGLYKVVGRVDDVLVLSSGEKTVPAPMESVIRTSRYVSGACMFGRGRSQVGVLVEPKPEYAIDVGDVKRVAEFRNLIWHEANKDAPNFSRIFKEMILVTSRDKPMLRAGKGTVTKKATMSLYEAEINALYESVEASATAGIDVPLPSEWTIPNVVDWLVVHATAVNSDEPVDPVADLFEQGFDSVSATFLRNRINGSLKASPDQNDREAVSRISQNIVFSYPTLRVLAGQLVNIITRKADTVDPKAEIEHMVEKYSSGLPGKRIDDVSTGRERNERHVVLITGSTGALGSYIVASLLQRQDVTRIYALNRRSKTTSSQERQLSIFQDRGLDTDLLESQKLVYVEGDTSQENLGLEEKTYAEIRDLVTVIIHNAWRVDFNLSLATLEPNVRGTRNLIDLALASKKTTKPRFMFTSSIASTQNWDKKRGRVPEDVIADVTVAVGTGYGASKYVSERMLGMSGLPATSFRIGQITGAAPRGAWSVTEWVPITVKSSVTLGALPDLGGSLTELLQSVAWLPMDGVSGAILDVALSYEEPPIVVNLVHPRPVEFEALMKPISDALFEKNITRERLPLVHSSEWFRKLEKQAIGANEEKIQQVPAIKLLDYLRTFDQRSSGEDTGVLAVMFATDTAERVSKTMKVLPPISRSEVMRWVDYWVSVGWFRDVVGTSHDRA</sequence>
<dbReference type="Pfam" id="PF00501">
    <property type="entry name" value="AMP-binding"/>
    <property type="match status" value="1"/>
</dbReference>